<dbReference type="AlphaFoldDB" id="A0AAD8AKK3"/>
<feature type="non-terminal residue" evidence="1">
    <location>
        <position position="1"/>
    </location>
</feature>
<name>A0AAD8AKK3_DIPPU</name>
<protein>
    <submittedName>
        <fullName evidence="1">Uncharacterized protein</fullName>
    </submittedName>
</protein>
<proteinExistence type="predicted"/>
<reference evidence="1" key="2">
    <citation type="submission" date="2023-05" db="EMBL/GenBank/DDBJ databases">
        <authorList>
            <person name="Fouks B."/>
        </authorList>
    </citation>
    <scope>NUCLEOTIDE SEQUENCE</scope>
    <source>
        <strain evidence="1">Stay&amp;Tobe</strain>
        <tissue evidence="1">Testes</tissue>
    </source>
</reference>
<accession>A0AAD8AKK3</accession>
<dbReference type="EMBL" id="JASPKZ010000044">
    <property type="protein sequence ID" value="KAJ9600843.1"/>
    <property type="molecule type" value="Genomic_DNA"/>
</dbReference>
<reference evidence="1" key="1">
    <citation type="journal article" date="2023" name="IScience">
        <title>Live-bearing cockroach genome reveals convergent evolutionary mechanisms linked to viviparity in insects and beyond.</title>
        <authorList>
            <person name="Fouks B."/>
            <person name="Harrison M.C."/>
            <person name="Mikhailova A.A."/>
            <person name="Marchal E."/>
            <person name="English S."/>
            <person name="Carruthers M."/>
            <person name="Jennings E.C."/>
            <person name="Chiamaka E.L."/>
            <person name="Frigard R.A."/>
            <person name="Pippel M."/>
            <person name="Attardo G.M."/>
            <person name="Benoit J.B."/>
            <person name="Bornberg-Bauer E."/>
            <person name="Tobe S.S."/>
        </authorList>
    </citation>
    <scope>NUCLEOTIDE SEQUENCE</scope>
    <source>
        <strain evidence="1">Stay&amp;Tobe</strain>
    </source>
</reference>
<gene>
    <name evidence="1" type="ORF">L9F63_001005</name>
</gene>
<keyword evidence="2" id="KW-1185">Reference proteome</keyword>
<evidence type="ECO:0000313" key="1">
    <source>
        <dbReference type="EMBL" id="KAJ9600843.1"/>
    </source>
</evidence>
<feature type="non-terminal residue" evidence="1">
    <location>
        <position position="242"/>
    </location>
</feature>
<dbReference type="Proteomes" id="UP001233999">
    <property type="component" value="Unassembled WGS sequence"/>
</dbReference>
<evidence type="ECO:0000313" key="2">
    <source>
        <dbReference type="Proteomes" id="UP001233999"/>
    </source>
</evidence>
<comment type="caution">
    <text evidence="1">The sequence shown here is derived from an EMBL/GenBank/DDBJ whole genome shotgun (WGS) entry which is preliminary data.</text>
</comment>
<sequence>FVLKLFIIGPFANMKTNVANILLRHSCLLTTFYASSENLFRIVCGISIITYEMKYTAIKGCKTFTCSMKIQRYSVCLETQNDIQGGRDNHCPFTQHAACRGFRSLQNSIPAQDKLDCFMEAYDIGLDQSVKLLSRSSSCCQPCSQMLNTLAHLLLRASAFESIHIFDPYRVNDAIKETRVNQTICPTHQQPLYISCLPCSAGRKTKPVQGKYTISMLFTCDISFKKIYGFRQTDSNAFSVNH</sequence>
<organism evidence="1 2">
    <name type="scientific">Diploptera punctata</name>
    <name type="common">Pacific beetle cockroach</name>
    <dbReference type="NCBI Taxonomy" id="6984"/>
    <lineage>
        <taxon>Eukaryota</taxon>
        <taxon>Metazoa</taxon>
        <taxon>Ecdysozoa</taxon>
        <taxon>Arthropoda</taxon>
        <taxon>Hexapoda</taxon>
        <taxon>Insecta</taxon>
        <taxon>Pterygota</taxon>
        <taxon>Neoptera</taxon>
        <taxon>Polyneoptera</taxon>
        <taxon>Dictyoptera</taxon>
        <taxon>Blattodea</taxon>
        <taxon>Blaberoidea</taxon>
        <taxon>Blaberidae</taxon>
        <taxon>Diplopterinae</taxon>
        <taxon>Diploptera</taxon>
    </lineage>
</organism>